<dbReference type="CDD" id="cd04301">
    <property type="entry name" value="NAT_SF"/>
    <property type="match status" value="1"/>
</dbReference>
<organism evidence="2 3">
    <name type="scientific">Kitasatospora cheerisanensis KCTC 2395</name>
    <dbReference type="NCBI Taxonomy" id="1348663"/>
    <lineage>
        <taxon>Bacteria</taxon>
        <taxon>Bacillati</taxon>
        <taxon>Actinomycetota</taxon>
        <taxon>Actinomycetes</taxon>
        <taxon>Kitasatosporales</taxon>
        <taxon>Streptomycetaceae</taxon>
        <taxon>Kitasatospora</taxon>
    </lineage>
</organism>
<dbReference type="PANTHER" id="PTHR43441">
    <property type="entry name" value="RIBOSOMAL-PROTEIN-SERINE ACETYLTRANSFERASE"/>
    <property type="match status" value="1"/>
</dbReference>
<dbReference type="GO" id="GO:0005737">
    <property type="term" value="C:cytoplasm"/>
    <property type="evidence" value="ECO:0007669"/>
    <property type="project" value="TreeGrafter"/>
</dbReference>
<dbReference type="InterPro" id="IPR016181">
    <property type="entry name" value="Acyl_CoA_acyltransferase"/>
</dbReference>
<evidence type="ECO:0000313" key="3">
    <source>
        <dbReference type="Proteomes" id="UP000027178"/>
    </source>
</evidence>
<dbReference type="InterPro" id="IPR000182">
    <property type="entry name" value="GNAT_dom"/>
</dbReference>
<proteinExistence type="predicted"/>
<dbReference type="InterPro" id="IPR051908">
    <property type="entry name" value="Ribosomal_N-acetyltransferase"/>
</dbReference>
<gene>
    <name evidence="2" type="ORF">KCH_12430</name>
</gene>
<dbReference type="OrthoDB" id="9814648at2"/>
<dbReference type="RefSeq" id="WP_035870880.1">
    <property type="nucleotide sequence ID" value="NZ_KK853997.1"/>
</dbReference>
<evidence type="ECO:0000313" key="2">
    <source>
        <dbReference type="EMBL" id="KDN87158.1"/>
    </source>
</evidence>
<protein>
    <recommendedName>
        <fullName evidence="1">N-acetyltransferase domain-containing protein</fullName>
    </recommendedName>
</protein>
<dbReference type="AlphaFoldDB" id="A0A066Z050"/>
<dbReference type="PATRIC" id="fig|1348663.4.peg.1187"/>
<dbReference type="PROSITE" id="PS51186">
    <property type="entry name" value="GNAT"/>
    <property type="match status" value="1"/>
</dbReference>
<dbReference type="eggNOG" id="COG1670">
    <property type="taxonomic scope" value="Bacteria"/>
</dbReference>
<sequence length="183" mass="19651">MIHGETIGLRARHEDDIPVLHSELYEDVATRSRADSRPWQPISAASGHSPFVVAGPTDEAACFSVVELASGDLAGEALLWGIDTHNRTAHLGLALRPAFRGRGLAADVLHALCAYGFTVRGFQRLQLETLTDNAPMLAAAARAGFTREGTLRRSAWACGSWADGAVLGLLAEEWKPREATARP</sequence>
<dbReference type="GO" id="GO:1990189">
    <property type="term" value="F:protein N-terminal-serine acetyltransferase activity"/>
    <property type="evidence" value="ECO:0007669"/>
    <property type="project" value="TreeGrafter"/>
</dbReference>
<feature type="domain" description="N-acetyltransferase" evidence="1">
    <location>
        <begin position="7"/>
        <end position="172"/>
    </location>
</feature>
<comment type="caution">
    <text evidence="2">The sequence shown here is derived from an EMBL/GenBank/DDBJ whole genome shotgun (WGS) entry which is preliminary data.</text>
</comment>
<dbReference type="EMBL" id="JNBY01000050">
    <property type="protein sequence ID" value="KDN87158.1"/>
    <property type="molecule type" value="Genomic_DNA"/>
</dbReference>
<dbReference type="Gene3D" id="3.40.630.30">
    <property type="match status" value="1"/>
</dbReference>
<keyword evidence="3" id="KW-1185">Reference proteome</keyword>
<dbReference type="Proteomes" id="UP000027178">
    <property type="component" value="Unassembled WGS sequence"/>
</dbReference>
<evidence type="ECO:0000259" key="1">
    <source>
        <dbReference type="PROSITE" id="PS51186"/>
    </source>
</evidence>
<dbReference type="GO" id="GO:0008999">
    <property type="term" value="F:protein-N-terminal-alanine acetyltransferase activity"/>
    <property type="evidence" value="ECO:0007669"/>
    <property type="project" value="TreeGrafter"/>
</dbReference>
<accession>A0A066Z050</accession>
<dbReference type="HOGENOM" id="CLU_013985_3_2_11"/>
<dbReference type="PANTHER" id="PTHR43441:SF2">
    <property type="entry name" value="FAMILY ACETYLTRANSFERASE, PUTATIVE (AFU_ORTHOLOGUE AFUA_7G00850)-RELATED"/>
    <property type="match status" value="1"/>
</dbReference>
<dbReference type="SUPFAM" id="SSF55729">
    <property type="entry name" value="Acyl-CoA N-acyltransferases (Nat)"/>
    <property type="match status" value="1"/>
</dbReference>
<reference evidence="2 3" key="1">
    <citation type="submission" date="2014-05" db="EMBL/GenBank/DDBJ databases">
        <title>Draft Genome Sequence of Kitasatospora cheerisanensis KCTC 2395.</title>
        <authorList>
            <person name="Nam D.H."/>
        </authorList>
    </citation>
    <scope>NUCLEOTIDE SEQUENCE [LARGE SCALE GENOMIC DNA]</scope>
    <source>
        <strain evidence="2 3">KCTC 2395</strain>
    </source>
</reference>
<name>A0A066Z050_9ACTN</name>
<dbReference type="Pfam" id="PF13302">
    <property type="entry name" value="Acetyltransf_3"/>
    <property type="match status" value="1"/>
</dbReference>